<evidence type="ECO:0000259" key="1">
    <source>
        <dbReference type="Pfam" id="PF08241"/>
    </source>
</evidence>
<comment type="caution">
    <text evidence="2">The sequence shown here is derived from an EMBL/GenBank/DDBJ whole genome shotgun (WGS) entry which is preliminary data.</text>
</comment>
<proteinExistence type="predicted"/>
<dbReference type="Gene3D" id="3.40.50.150">
    <property type="entry name" value="Vaccinia Virus protein VP39"/>
    <property type="match status" value="1"/>
</dbReference>
<protein>
    <submittedName>
        <fullName evidence="2">Class I SAM-dependent methyltransferase</fullName>
    </submittedName>
</protein>
<dbReference type="EMBL" id="JBHRYO010000002">
    <property type="protein sequence ID" value="MFC3757917.1"/>
    <property type="molecule type" value="Genomic_DNA"/>
</dbReference>
<organism evidence="2 3">
    <name type="scientific">Chryseobacterium tructae</name>
    <dbReference type="NCBI Taxonomy" id="1037380"/>
    <lineage>
        <taxon>Bacteria</taxon>
        <taxon>Pseudomonadati</taxon>
        <taxon>Bacteroidota</taxon>
        <taxon>Flavobacteriia</taxon>
        <taxon>Flavobacteriales</taxon>
        <taxon>Weeksellaceae</taxon>
        <taxon>Chryseobacterium group</taxon>
        <taxon>Chryseobacterium</taxon>
    </lineage>
</organism>
<feature type="domain" description="Methyltransferase type 11" evidence="1">
    <location>
        <begin position="47"/>
        <end position="141"/>
    </location>
</feature>
<dbReference type="GO" id="GO:0032259">
    <property type="term" value="P:methylation"/>
    <property type="evidence" value="ECO:0007669"/>
    <property type="project" value="UniProtKB-KW"/>
</dbReference>
<dbReference type="PANTHER" id="PTHR43861">
    <property type="entry name" value="TRANS-ACONITATE 2-METHYLTRANSFERASE-RELATED"/>
    <property type="match status" value="1"/>
</dbReference>
<evidence type="ECO:0000313" key="2">
    <source>
        <dbReference type="EMBL" id="MFC3757917.1"/>
    </source>
</evidence>
<evidence type="ECO:0000313" key="3">
    <source>
        <dbReference type="Proteomes" id="UP001595735"/>
    </source>
</evidence>
<dbReference type="GO" id="GO:0008168">
    <property type="term" value="F:methyltransferase activity"/>
    <property type="evidence" value="ECO:0007669"/>
    <property type="project" value="UniProtKB-KW"/>
</dbReference>
<dbReference type="Proteomes" id="UP001595735">
    <property type="component" value="Unassembled WGS sequence"/>
</dbReference>
<dbReference type="InterPro" id="IPR013216">
    <property type="entry name" value="Methyltransf_11"/>
</dbReference>
<keyword evidence="3" id="KW-1185">Reference proteome</keyword>
<sequence>MKQNIYDDPNFFIGYKALRDGDKGLNELLEQPIMKRFLHPVQDKIILDMGCGLGHQIRSLLTQNPKHITGLDISQKMLTEAQSRVSSSKVEWICSALEDFDFGVNRFDIILSSMTLHYIDNLETLFQKIYNGLKTGGQFLFSMEHPICTAALKPWKELNGEKYWLINRYSEENLRKQDWFVKDVEKYHHQLSTIINALLKAGFTLKNIEEPSPDKELLQLRPDFEQHTHCPPIVIINIEKINSSSFCDDSHKEDHFLSINFAL</sequence>
<reference evidence="3" key="1">
    <citation type="journal article" date="2019" name="Int. J. Syst. Evol. Microbiol.">
        <title>The Global Catalogue of Microorganisms (GCM) 10K type strain sequencing project: providing services to taxonomists for standard genome sequencing and annotation.</title>
        <authorList>
            <consortium name="The Broad Institute Genomics Platform"/>
            <consortium name="The Broad Institute Genome Sequencing Center for Infectious Disease"/>
            <person name="Wu L."/>
            <person name="Ma J."/>
        </authorList>
    </citation>
    <scope>NUCLEOTIDE SEQUENCE [LARGE SCALE GENOMIC DNA]</scope>
    <source>
        <strain evidence="3">CECT 7798</strain>
    </source>
</reference>
<dbReference type="RefSeq" id="WP_290299449.1">
    <property type="nucleotide sequence ID" value="NZ_JAUFQR010000001.1"/>
</dbReference>
<gene>
    <name evidence="2" type="ORF">ACFONJ_18205</name>
</gene>
<name>A0ABV7XZJ9_9FLAO</name>
<dbReference type="Pfam" id="PF08241">
    <property type="entry name" value="Methyltransf_11"/>
    <property type="match status" value="1"/>
</dbReference>
<dbReference type="CDD" id="cd02440">
    <property type="entry name" value="AdoMet_MTases"/>
    <property type="match status" value="1"/>
</dbReference>
<accession>A0ABV7XZJ9</accession>
<keyword evidence="2" id="KW-0808">Transferase</keyword>
<dbReference type="InterPro" id="IPR029063">
    <property type="entry name" value="SAM-dependent_MTases_sf"/>
</dbReference>
<dbReference type="PANTHER" id="PTHR43861:SF1">
    <property type="entry name" value="TRANS-ACONITATE 2-METHYLTRANSFERASE"/>
    <property type="match status" value="1"/>
</dbReference>
<dbReference type="SUPFAM" id="SSF53335">
    <property type="entry name" value="S-adenosyl-L-methionine-dependent methyltransferases"/>
    <property type="match status" value="1"/>
</dbReference>
<keyword evidence="2" id="KW-0489">Methyltransferase</keyword>